<organism evidence="1 2">
    <name type="scientific">Actinoplanes digitatis</name>
    <dbReference type="NCBI Taxonomy" id="1868"/>
    <lineage>
        <taxon>Bacteria</taxon>
        <taxon>Bacillati</taxon>
        <taxon>Actinomycetota</taxon>
        <taxon>Actinomycetes</taxon>
        <taxon>Micromonosporales</taxon>
        <taxon>Micromonosporaceae</taxon>
        <taxon>Actinoplanes</taxon>
    </lineage>
</organism>
<evidence type="ECO:0008006" key="3">
    <source>
        <dbReference type="Google" id="ProtNLM"/>
    </source>
</evidence>
<dbReference type="AlphaFoldDB" id="A0A7W7I177"/>
<reference evidence="1 2" key="1">
    <citation type="submission" date="2020-08" db="EMBL/GenBank/DDBJ databases">
        <title>Sequencing the genomes of 1000 actinobacteria strains.</title>
        <authorList>
            <person name="Klenk H.-P."/>
        </authorList>
    </citation>
    <scope>NUCLEOTIDE SEQUENCE [LARGE SCALE GENOMIC DNA]</scope>
    <source>
        <strain evidence="1 2">DSM 43149</strain>
    </source>
</reference>
<evidence type="ECO:0000313" key="2">
    <source>
        <dbReference type="Proteomes" id="UP000578112"/>
    </source>
</evidence>
<keyword evidence="2" id="KW-1185">Reference proteome</keyword>
<gene>
    <name evidence="1" type="ORF">BJ971_004942</name>
</gene>
<evidence type="ECO:0000313" key="1">
    <source>
        <dbReference type="EMBL" id="MBB4764386.1"/>
    </source>
</evidence>
<protein>
    <recommendedName>
        <fullName evidence="3">DUF1269 domain-containing protein</fullName>
    </recommendedName>
</protein>
<dbReference type="EMBL" id="JACHNH010000001">
    <property type="protein sequence ID" value="MBB4764386.1"/>
    <property type="molecule type" value="Genomic_DNA"/>
</dbReference>
<accession>A0A7W7I177</accession>
<name>A0A7W7I177_9ACTN</name>
<proteinExistence type="predicted"/>
<comment type="caution">
    <text evidence="1">The sequence shown here is derived from an EMBL/GenBank/DDBJ whole genome shotgun (WGS) entry which is preliminary data.</text>
</comment>
<dbReference type="Proteomes" id="UP000578112">
    <property type="component" value="Unassembled WGS sequence"/>
</dbReference>
<dbReference type="InterPro" id="IPR046288">
    <property type="entry name" value="DUF6325"/>
</dbReference>
<sequence length="153" mass="15883">MSGPVQVLVLGFPEASLSGEILAELTRLADAGVVRLLDVLLVSRTEDGHLDTLPPPPGAAPDLGRLATAFLSEAGDEAGSDGHRIGQGGTDPATWSLEDAVPAGGAAAVALIEHLWAQPFVHAVRRAGGRLLDETWLAPDDRELLDRLAGEVT</sequence>
<dbReference type="Pfam" id="PF19850">
    <property type="entry name" value="DUF6325"/>
    <property type="match status" value="1"/>
</dbReference>
<dbReference type="RefSeq" id="WP_184995584.1">
    <property type="nucleotide sequence ID" value="NZ_BOMK01000027.1"/>
</dbReference>